<keyword evidence="2" id="KW-1185">Reference proteome</keyword>
<gene>
    <name evidence="1" type="ORF">SAMN05444320_107224</name>
</gene>
<name>A0A1M5ICK7_STRHI</name>
<dbReference type="Proteomes" id="UP000184501">
    <property type="component" value="Unassembled WGS sequence"/>
</dbReference>
<proteinExistence type="predicted"/>
<dbReference type="EMBL" id="FQVN01000007">
    <property type="protein sequence ID" value="SHG26002.1"/>
    <property type="molecule type" value="Genomic_DNA"/>
</dbReference>
<accession>A0A1M5ICK7</accession>
<sequence>MRSVVRGLVAGAAGTVALNVLTYADMLVRARSASSVPEDVAGRLADQAGIRLGDEQQATNRRSGAGALLGYVTGLGVGTLYGLIRCRCSGLPTLLAGPVLGATAMAASDVPSVALGVTNPREWGAQGWISDIVPHLVYGMVTAATFEALTSD</sequence>
<evidence type="ECO:0000313" key="2">
    <source>
        <dbReference type="Proteomes" id="UP000184501"/>
    </source>
</evidence>
<reference evidence="1 2" key="1">
    <citation type="submission" date="2016-11" db="EMBL/GenBank/DDBJ databases">
        <authorList>
            <person name="Jaros S."/>
            <person name="Januszkiewicz K."/>
            <person name="Wedrychowicz H."/>
        </authorList>
    </citation>
    <scope>NUCLEOTIDE SEQUENCE [LARGE SCALE GENOMIC DNA]</scope>
    <source>
        <strain evidence="1 2">DSM 44523</strain>
    </source>
</reference>
<protein>
    <recommendedName>
        <fullName evidence="3">DUF1440 domain-containing protein</fullName>
    </recommendedName>
</protein>
<evidence type="ECO:0000313" key="1">
    <source>
        <dbReference type="EMBL" id="SHG26002.1"/>
    </source>
</evidence>
<dbReference type="RefSeq" id="WP_073486656.1">
    <property type="nucleotide sequence ID" value="NZ_FQVN01000007.1"/>
</dbReference>
<dbReference type="AlphaFoldDB" id="A0A1M5ICK7"/>
<dbReference type="STRING" id="2017.SAMN05444320_107224"/>
<organism evidence="1 2">
    <name type="scientific">Streptoalloteichus hindustanus</name>
    <dbReference type="NCBI Taxonomy" id="2017"/>
    <lineage>
        <taxon>Bacteria</taxon>
        <taxon>Bacillati</taxon>
        <taxon>Actinomycetota</taxon>
        <taxon>Actinomycetes</taxon>
        <taxon>Pseudonocardiales</taxon>
        <taxon>Pseudonocardiaceae</taxon>
        <taxon>Streptoalloteichus</taxon>
    </lineage>
</organism>
<dbReference type="OrthoDB" id="4569917at2"/>
<evidence type="ECO:0008006" key="3">
    <source>
        <dbReference type="Google" id="ProtNLM"/>
    </source>
</evidence>